<keyword evidence="6" id="KW-1185">Reference proteome</keyword>
<evidence type="ECO:0000256" key="3">
    <source>
        <dbReference type="ARBA" id="ARBA00022840"/>
    </source>
</evidence>
<dbReference type="Pfam" id="PF00005">
    <property type="entry name" value="ABC_tran"/>
    <property type="match status" value="1"/>
</dbReference>
<dbReference type="SMART" id="SM00382">
    <property type="entry name" value="AAA"/>
    <property type="match status" value="1"/>
</dbReference>
<sequence>MSTADTATGTDLFLDVRGLHKRFGENVVLAGVDLAVPRGSVVTVLGKSGTGKSVFLKCLAGIVRPDAGDICFDGHSLNAQDAESRVEFRRRCSYLFQSNALLDSLTALQNVALPLEQTTQIPNREIRERSLEALRQLDLEKHKDRFPAQLSGGMQKRLALARAIVTRPELVLFDEPTAGLDPIRRNRVFEMIVKYQRQFGFTAVLVTHDLPEALVASDQVALLDSGRMQFQGTPEAFSRSADPTVCAFRDSAASLRDSIAALRRGETVMSGEDL</sequence>
<comment type="caution">
    <text evidence="5">The sequence shown here is derived from an EMBL/GenBank/DDBJ whole genome shotgun (WGS) entry which is preliminary data.</text>
</comment>
<dbReference type="PANTHER" id="PTHR43023">
    <property type="entry name" value="PROTEIN TRIGALACTOSYLDIACYLGLYCEROL 3, CHLOROPLASTIC"/>
    <property type="match status" value="1"/>
</dbReference>
<evidence type="ECO:0000256" key="2">
    <source>
        <dbReference type="ARBA" id="ARBA00022741"/>
    </source>
</evidence>
<dbReference type="InterPro" id="IPR027417">
    <property type="entry name" value="P-loop_NTPase"/>
</dbReference>
<evidence type="ECO:0000259" key="4">
    <source>
        <dbReference type="PROSITE" id="PS50893"/>
    </source>
</evidence>
<dbReference type="GO" id="GO:0005524">
    <property type="term" value="F:ATP binding"/>
    <property type="evidence" value="ECO:0007669"/>
    <property type="project" value="UniProtKB-KW"/>
</dbReference>
<keyword evidence="1" id="KW-0813">Transport</keyword>
<evidence type="ECO:0000256" key="1">
    <source>
        <dbReference type="ARBA" id="ARBA00022448"/>
    </source>
</evidence>
<dbReference type="PROSITE" id="PS00211">
    <property type="entry name" value="ABC_TRANSPORTER_1"/>
    <property type="match status" value="1"/>
</dbReference>
<keyword evidence="3 5" id="KW-0067">ATP-binding</keyword>
<dbReference type="AlphaFoldDB" id="A0A556QRY2"/>
<dbReference type="EMBL" id="VMBG01000001">
    <property type="protein sequence ID" value="TSJ79398.1"/>
    <property type="molecule type" value="Genomic_DNA"/>
</dbReference>
<keyword evidence="2" id="KW-0547">Nucleotide-binding</keyword>
<dbReference type="InterPro" id="IPR003439">
    <property type="entry name" value="ABC_transporter-like_ATP-bd"/>
</dbReference>
<protein>
    <submittedName>
        <fullName evidence="5">ATP-binding cassette domain-containing protein</fullName>
    </submittedName>
</protein>
<dbReference type="InterPro" id="IPR017871">
    <property type="entry name" value="ABC_transporter-like_CS"/>
</dbReference>
<dbReference type="RefSeq" id="WP_144229918.1">
    <property type="nucleotide sequence ID" value="NZ_CBCRVV010000007.1"/>
</dbReference>
<organism evidence="5 6">
    <name type="scientific">Rariglobus hedericola</name>
    <dbReference type="NCBI Taxonomy" id="2597822"/>
    <lineage>
        <taxon>Bacteria</taxon>
        <taxon>Pseudomonadati</taxon>
        <taxon>Verrucomicrobiota</taxon>
        <taxon>Opitutia</taxon>
        <taxon>Opitutales</taxon>
        <taxon>Opitutaceae</taxon>
        <taxon>Rariglobus</taxon>
    </lineage>
</organism>
<name>A0A556QRY2_9BACT</name>
<reference evidence="5 6" key="1">
    <citation type="submission" date="2019-07" db="EMBL/GenBank/DDBJ databases">
        <title>Description of 53C-WASEF.</title>
        <authorList>
            <person name="Pitt A."/>
            <person name="Hahn M.W."/>
        </authorList>
    </citation>
    <scope>NUCLEOTIDE SEQUENCE [LARGE SCALE GENOMIC DNA]</scope>
    <source>
        <strain evidence="5 6">53C-WASEF</strain>
    </source>
</reference>
<dbReference type="SUPFAM" id="SSF52540">
    <property type="entry name" value="P-loop containing nucleoside triphosphate hydrolases"/>
    <property type="match status" value="1"/>
</dbReference>
<evidence type="ECO:0000313" key="5">
    <source>
        <dbReference type="EMBL" id="TSJ79398.1"/>
    </source>
</evidence>
<dbReference type="GO" id="GO:0016887">
    <property type="term" value="F:ATP hydrolysis activity"/>
    <property type="evidence" value="ECO:0007669"/>
    <property type="project" value="InterPro"/>
</dbReference>
<dbReference type="Gene3D" id="3.40.50.300">
    <property type="entry name" value="P-loop containing nucleotide triphosphate hydrolases"/>
    <property type="match status" value="1"/>
</dbReference>
<dbReference type="OrthoDB" id="9772862at2"/>
<gene>
    <name evidence="5" type="ORF">FPL22_08950</name>
</gene>
<accession>A0A556QRY2</accession>
<dbReference type="PANTHER" id="PTHR43023:SF3">
    <property type="entry name" value="PROTEIN TRIGALACTOSYLDIACYLGLYCEROL 3, CHLOROPLASTIC"/>
    <property type="match status" value="1"/>
</dbReference>
<dbReference type="InterPro" id="IPR003593">
    <property type="entry name" value="AAA+_ATPase"/>
</dbReference>
<feature type="domain" description="ABC transporter" evidence="4">
    <location>
        <begin position="14"/>
        <end position="250"/>
    </location>
</feature>
<proteinExistence type="predicted"/>
<dbReference type="PROSITE" id="PS50893">
    <property type="entry name" value="ABC_TRANSPORTER_2"/>
    <property type="match status" value="1"/>
</dbReference>
<dbReference type="Proteomes" id="UP000315648">
    <property type="component" value="Unassembled WGS sequence"/>
</dbReference>
<evidence type="ECO:0000313" key="6">
    <source>
        <dbReference type="Proteomes" id="UP000315648"/>
    </source>
</evidence>